<dbReference type="Proteomes" id="UP000736328">
    <property type="component" value="Unassembled WGS sequence"/>
</dbReference>
<comment type="caution">
    <text evidence="1">The sequence shown here is derived from an EMBL/GenBank/DDBJ whole genome shotgun (WGS) entry which is preliminary data.</text>
</comment>
<proteinExistence type="predicted"/>
<protein>
    <submittedName>
        <fullName evidence="1">Uncharacterized protein</fullName>
    </submittedName>
</protein>
<evidence type="ECO:0000313" key="1">
    <source>
        <dbReference type="EMBL" id="MBI4727126.1"/>
    </source>
</evidence>
<accession>A0A933IAB3</accession>
<dbReference type="AlphaFoldDB" id="A0A933IAB3"/>
<sequence length="593" mass="65921">MSKFFSTIIILLFACYPVLGQNEPVADIPAGEGFDPITILSPLRDSLLPQDEPLEISLLLSDLQDYSLVLLLDGTDITVKAQITGDYLYYLSDFAPQPGPHQIRLTALSGPDTVFSHGWMFYAPATLSVPEEALPWEFWAGMGWQYSDCSADTAGLGLSYPVGFLPKAELSLSGQLGRGNLSGNLSYDPAYDKDLHGQLQFSQPQWELWLGEFYPRFSELAFSGLSPLGGSGTYKNGRLKVDLLACRSQPADTGYQTFAQYIYGGQSYLELRDSLVFSAGYFAGYDDPSSLPDSVRYKASAYVYTDDLLGISDAIISVDTLHPGRNRLLLLSLSSSFKNLALSGEYIRTRLIPDTGKTVYDQGYSADVKLRREKHLWEASYTSLGQYFYSFGNPYAEAAKNELALAQESNWSKILSTQAYASAYKIYTDSAAGNSYKAGASLRLSGLGPDRWFSGLSLNVDYNLRPYTGYLYQSRSLGASLSLKWKKLRASPLYSYSASQSDRLTRSHSANLDLNFTAGRAWQINSGYQYYQLQDDLNSVDQLKHTGYLKSAISLGARLSLELGVKQINKTDRLDQSKSYRQRLAWTNLGYRF</sequence>
<gene>
    <name evidence="1" type="ORF">HY768_07885</name>
</gene>
<dbReference type="EMBL" id="JACQXR010000103">
    <property type="protein sequence ID" value="MBI4727126.1"/>
    <property type="molecule type" value="Genomic_DNA"/>
</dbReference>
<name>A0A933IAB3_UNCT6</name>
<evidence type="ECO:0000313" key="2">
    <source>
        <dbReference type="Proteomes" id="UP000736328"/>
    </source>
</evidence>
<reference evidence="1" key="1">
    <citation type="submission" date="2020-07" db="EMBL/GenBank/DDBJ databases">
        <title>Huge and variable diversity of episymbiotic CPR bacteria and DPANN archaea in groundwater ecosystems.</title>
        <authorList>
            <person name="He C.Y."/>
            <person name="Keren R."/>
            <person name="Whittaker M."/>
            <person name="Farag I.F."/>
            <person name="Doudna J."/>
            <person name="Cate J.H.D."/>
            <person name="Banfield J.F."/>
        </authorList>
    </citation>
    <scope>NUCLEOTIDE SEQUENCE</scope>
    <source>
        <strain evidence="1">NC_groundwater_1520_Pr4_B-0.1um_53_5</strain>
    </source>
</reference>
<organism evidence="1 2">
    <name type="scientific">candidate division TA06 bacterium</name>
    <dbReference type="NCBI Taxonomy" id="2250710"/>
    <lineage>
        <taxon>Bacteria</taxon>
        <taxon>Bacteria division TA06</taxon>
    </lineage>
</organism>
<dbReference type="PROSITE" id="PS51257">
    <property type="entry name" value="PROKAR_LIPOPROTEIN"/>
    <property type="match status" value="1"/>
</dbReference>